<feature type="domain" description="Alpha-D-phosphohexomutase alpha/beta/alpha" evidence="7">
    <location>
        <begin position="235"/>
        <end position="345"/>
    </location>
</feature>
<dbReference type="Gene3D" id="3.40.120.10">
    <property type="entry name" value="Alpha-D-Glucose-1,6-Bisphosphate, subunit A, domain 3"/>
    <property type="match status" value="3"/>
</dbReference>
<comment type="similarity">
    <text evidence="1">Belongs to the phosphohexose mutase family.</text>
</comment>
<keyword evidence="10" id="KW-1185">Reference proteome</keyword>
<dbReference type="SUPFAM" id="SSF55957">
    <property type="entry name" value="Phosphoglucomutase, C-terminal domain"/>
    <property type="match status" value="1"/>
</dbReference>
<protein>
    <submittedName>
        <fullName evidence="9">GH20478</fullName>
    </submittedName>
</protein>
<dbReference type="SUPFAM" id="SSF53738">
    <property type="entry name" value="Phosphoglucomutase, first 3 domains"/>
    <property type="match status" value="3"/>
</dbReference>
<dbReference type="InterPro" id="IPR005846">
    <property type="entry name" value="A-D-PHexomutase_a/b/a-III"/>
</dbReference>
<evidence type="ECO:0000259" key="7">
    <source>
        <dbReference type="Pfam" id="PF02879"/>
    </source>
</evidence>
<dbReference type="OrthoDB" id="8300170at2759"/>
<dbReference type="GO" id="GO:0005975">
    <property type="term" value="P:carbohydrate metabolic process"/>
    <property type="evidence" value="ECO:0007669"/>
    <property type="project" value="InterPro"/>
</dbReference>
<evidence type="ECO:0000256" key="1">
    <source>
        <dbReference type="ARBA" id="ARBA00010231"/>
    </source>
</evidence>
<dbReference type="FunCoup" id="B4J9B7">
    <property type="interactions" value="463"/>
</dbReference>
<sequence length="618" mass="70015">MLAPKLPVTPAELLSTLELSGSPDLDQQITNWIMWDRNEATLKQVVEAVSKKDWEALRIRLCNTLSFGTCGMTSVMRAGFDSINDLVTIEFAQGLSNYLTELYPSVQKRESQGVVIGFDVRYNGKRFAQLIATVLLNSRFRVYLFNRMVPTPFISFSVLHLKCLAGIEVTASHSAKIENGFKVFWSNGAHVLIPHDKKLQTAMLNNMEPLNSSWDLSILDDHPLFHDPYREVYPAYFEQMKRLLPSTYLETNECSQLRFAYSPLHGVGFPYIREAFYQARLKPLIVVPQQKEPDPDFPTVKKPSPLENGSIDLAIKKAEEEHCTIVLINDPDVDRLAVAELDPRGRWKKFNGDELGALLGWWALESYKIRVAKPVVSNCVMIGSIGSSQILAAMARVEGFTFVETLVGFKWMCNKALELEALGRTVLFAFEQASGYMFSLNVPDKDAINATCQLATMACHLRSTRKLTLIEKLREIYDTYGYHVTLANTLTYDNIGKIAKVCDRMRNFKENTPGTYPQCILNGEFEVVSVRDLTLGVDTSYPDRKPRLPVSPNKQLITFTFNNGMTITFRGCGSEPTLRVFSEMFGLPEQKNWDDMNETLQRMTQAVIYEFVSQVDED</sequence>
<feature type="domain" description="Alpha-D-phosphohexomutase alpha/beta/alpha" evidence="6">
    <location>
        <begin position="66"/>
        <end position="206"/>
    </location>
</feature>
<dbReference type="PANTHER" id="PTHR45745">
    <property type="entry name" value="PHOSPHOMANNOMUTASE 45A"/>
    <property type="match status" value="1"/>
</dbReference>
<keyword evidence="5" id="KW-0413">Isomerase</keyword>
<gene>
    <name evidence="9" type="primary">Dgri\GH20478</name>
    <name evidence="9" type="ORF">Dgri_GH20478</name>
</gene>
<reference evidence="9 10" key="1">
    <citation type="journal article" date="2007" name="Nature">
        <title>Evolution of genes and genomes on the Drosophila phylogeny.</title>
        <authorList>
            <consortium name="Drosophila 12 Genomes Consortium"/>
            <person name="Clark A.G."/>
            <person name="Eisen M.B."/>
            <person name="Smith D.R."/>
            <person name="Bergman C.M."/>
            <person name="Oliver B."/>
            <person name="Markow T.A."/>
            <person name="Kaufman T.C."/>
            <person name="Kellis M."/>
            <person name="Gelbart W."/>
            <person name="Iyer V.N."/>
            <person name="Pollard D.A."/>
            <person name="Sackton T.B."/>
            <person name="Larracuente A.M."/>
            <person name="Singh N.D."/>
            <person name="Abad J.P."/>
            <person name="Abt D.N."/>
            <person name="Adryan B."/>
            <person name="Aguade M."/>
            <person name="Akashi H."/>
            <person name="Anderson W.W."/>
            <person name="Aquadro C.F."/>
            <person name="Ardell D.H."/>
            <person name="Arguello R."/>
            <person name="Artieri C.G."/>
            <person name="Barbash D.A."/>
            <person name="Barker D."/>
            <person name="Barsanti P."/>
            <person name="Batterham P."/>
            <person name="Batzoglou S."/>
            <person name="Begun D."/>
            <person name="Bhutkar A."/>
            <person name="Blanco E."/>
            <person name="Bosak S.A."/>
            <person name="Bradley R.K."/>
            <person name="Brand A.D."/>
            <person name="Brent M.R."/>
            <person name="Brooks A.N."/>
            <person name="Brown R.H."/>
            <person name="Butlin R.K."/>
            <person name="Caggese C."/>
            <person name="Calvi B.R."/>
            <person name="Bernardo de Carvalho A."/>
            <person name="Caspi A."/>
            <person name="Castrezana S."/>
            <person name="Celniker S.E."/>
            <person name="Chang J.L."/>
            <person name="Chapple C."/>
            <person name="Chatterji S."/>
            <person name="Chinwalla A."/>
            <person name="Civetta A."/>
            <person name="Clifton S.W."/>
            <person name="Comeron J.M."/>
            <person name="Costello J.C."/>
            <person name="Coyne J.A."/>
            <person name="Daub J."/>
            <person name="David R.G."/>
            <person name="Delcher A.L."/>
            <person name="Delehaunty K."/>
            <person name="Do C.B."/>
            <person name="Ebling H."/>
            <person name="Edwards K."/>
            <person name="Eickbush T."/>
            <person name="Evans J.D."/>
            <person name="Filipski A."/>
            <person name="Findeiss S."/>
            <person name="Freyhult E."/>
            <person name="Fulton L."/>
            <person name="Fulton R."/>
            <person name="Garcia A.C."/>
            <person name="Gardiner A."/>
            <person name="Garfield D.A."/>
            <person name="Garvin B.E."/>
            <person name="Gibson G."/>
            <person name="Gilbert D."/>
            <person name="Gnerre S."/>
            <person name="Godfrey J."/>
            <person name="Good R."/>
            <person name="Gotea V."/>
            <person name="Gravely B."/>
            <person name="Greenberg A.J."/>
            <person name="Griffiths-Jones S."/>
            <person name="Gross S."/>
            <person name="Guigo R."/>
            <person name="Gustafson E.A."/>
            <person name="Haerty W."/>
            <person name="Hahn M.W."/>
            <person name="Halligan D.L."/>
            <person name="Halpern A.L."/>
            <person name="Halter G.M."/>
            <person name="Han M.V."/>
            <person name="Heger A."/>
            <person name="Hillier L."/>
            <person name="Hinrichs A.S."/>
            <person name="Holmes I."/>
            <person name="Hoskins R.A."/>
            <person name="Hubisz M.J."/>
            <person name="Hultmark D."/>
            <person name="Huntley M.A."/>
            <person name="Jaffe D.B."/>
            <person name="Jagadeeshan S."/>
            <person name="Jeck W.R."/>
            <person name="Johnson J."/>
            <person name="Jones C.D."/>
            <person name="Jordan W.C."/>
            <person name="Karpen G.H."/>
            <person name="Kataoka E."/>
            <person name="Keightley P.D."/>
            <person name="Kheradpour P."/>
            <person name="Kirkness E.F."/>
            <person name="Koerich L.B."/>
            <person name="Kristiansen K."/>
            <person name="Kudrna D."/>
            <person name="Kulathinal R.J."/>
            <person name="Kumar S."/>
            <person name="Kwok R."/>
            <person name="Lander E."/>
            <person name="Langley C.H."/>
            <person name="Lapoint R."/>
            <person name="Lazzaro B.P."/>
            <person name="Lee S.J."/>
            <person name="Levesque L."/>
            <person name="Li R."/>
            <person name="Lin C.F."/>
            <person name="Lin M.F."/>
            <person name="Lindblad-Toh K."/>
            <person name="Llopart A."/>
            <person name="Long M."/>
            <person name="Low L."/>
            <person name="Lozovsky E."/>
            <person name="Lu J."/>
            <person name="Luo M."/>
            <person name="Machado C.A."/>
            <person name="Makalowski W."/>
            <person name="Marzo M."/>
            <person name="Matsuda M."/>
            <person name="Matzkin L."/>
            <person name="McAllister B."/>
            <person name="McBride C.S."/>
            <person name="McKernan B."/>
            <person name="McKernan K."/>
            <person name="Mendez-Lago M."/>
            <person name="Minx P."/>
            <person name="Mollenhauer M.U."/>
            <person name="Montooth K."/>
            <person name="Mount S.M."/>
            <person name="Mu X."/>
            <person name="Myers E."/>
            <person name="Negre B."/>
            <person name="Newfeld S."/>
            <person name="Nielsen R."/>
            <person name="Noor M.A."/>
            <person name="O'Grady P."/>
            <person name="Pachter L."/>
            <person name="Papaceit M."/>
            <person name="Parisi M.J."/>
            <person name="Parisi M."/>
            <person name="Parts L."/>
            <person name="Pedersen J.S."/>
            <person name="Pesole G."/>
            <person name="Phillippy A.M."/>
            <person name="Ponting C.P."/>
            <person name="Pop M."/>
            <person name="Porcelli D."/>
            <person name="Powell J.R."/>
            <person name="Prohaska S."/>
            <person name="Pruitt K."/>
            <person name="Puig M."/>
            <person name="Quesneville H."/>
            <person name="Ram K.R."/>
            <person name="Rand D."/>
            <person name="Rasmussen M.D."/>
            <person name="Reed L.K."/>
            <person name="Reenan R."/>
            <person name="Reily A."/>
            <person name="Remington K.A."/>
            <person name="Rieger T.T."/>
            <person name="Ritchie M.G."/>
            <person name="Robin C."/>
            <person name="Rogers Y.H."/>
            <person name="Rohde C."/>
            <person name="Rozas J."/>
            <person name="Rubenfield M.J."/>
            <person name="Ruiz A."/>
            <person name="Russo S."/>
            <person name="Salzberg S.L."/>
            <person name="Sanchez-Gracia A."/>
            <person name="Saranga D.J."/>
            <person name="Sato H."/>
            <person name="Schaeffer S.W."/>
            <person name="Schatz M.C."/>
            <person name="Schlenke T."/>
            <person name="Schwartz R."/>
            <person name="Segarra C."/>
            <person name="Singh R.S."/>
            <person name="Sirot L."/>
            <person name="Sirota M."/>
            <person name="Sisneros N.B."/>
            <person name="Smith C.D."/>
            <person name="Smith T.F."/>
            <person name="Spieth J."/>
            <person name="Stage D.E."/>
            <person name="Stark A."/>
            <person name="Stephan W."/>
            <person name="Strausberg R.L."/>
            <person name="Strempel S."/>
            <person name="Sturgill D."/>
            <person name="Sutton G."/>
            <person name="Sutton G.G."/>
            <person name="Tao W."/>
            <person name="Teichmann S."/>
            <person name="Tobari Y.N."/>
            <person name="Tomimura Y."/>
            <person name="Tsolas J.M."/>
            <person name="Valente V.L."/>
            <person name="Venter E."/>
            <person name="Venter J.C."/>
            <person name="Vicario S."/>
            <person name="Vieira F.G."/>
            <person name="Vilella A.J."/>
            <person name="Villasante A."/>
            <person name="Walenz B."/>
            <person name="Wang J."/>
            <person name="Wasserman M."/>
            <person name="Watts T."/>
            <person name="Wilson D."/>
            <person name="Wilson R.K."/>
            <person name="Wing R.A."/>
            <person name="Wolfner M.F."/>
            <person name="Wong A."/>
            <person name="Wong G.K."/>
            <person name="Wu C.I."/>
            <person name="Wu G."/>
            <person name="Yamamoto D."/>
            <person name="Yang H.P."/>
            <person name="Yang S.P."/>
            <person name="Yorke J.A."/>
            <person name="Yoshida K."/>
            <person name="Zdobnov E."/>
            <person name="Zhang P."/>
            <person name="Zhang Y."/>
            <person name="Zimin A.V."/>
            <person name="Baldwin J."/>
            <person name="Abdouelleil A."/>
            <person name="Abdulkadir J."/>
            <person name="Abebe A."/>
            <person name="Abera B."/>
            <person name="Abreu J."/>
            <person name="Acer S.C."/>
            <person name="Aftuck L."/>
            <person name="Alexander A."/>
            <person name="An P."/>
            <person name="Anderson E."/>
            <person name="Anderson S."/>
            <person name="Arachi H."/>
            <person name="Azer M."/>
            <person name="Bachantsang P."/>
            <person name="Barry A."/>
            <person name="Bayul T."/>
            <person name="Berlin A."/>
            <person name="Bessette D."/>
            <person name="Bloom T."/>
            <person name="Blye J."/>
            <person name="Boguslavskiy L."/>
            <person name="Bonnet C."/>
            <person name="Boukhgalter B."/>
            <person name="Bourzgui I."/>
            <person name="Brown A."/>
            <person name="Cahill P."/>
            <person name="Channer S."/>
            <person name="Cheshatsang Y."/>
            <person name="Chuda L."/>
            <person name="Citroen M."/>
            <person name="Collymore A."/>
            <person name="Cooke P."/>
            <person name="Costello M."/>
            <person name="D'Aco K."/>
            <person name="Daza R."/>
            <person name="De Haan G."/>
            <person name="DeGray S."/>
            <person name="DeMaso C."/>
            <person name="Dhargay N."/>
            <person name="Dooley K."/>
            <person name="Dooley E."/>
            <person name="Doricent M."/>
            <person name="Dorje P."/>
            <person name="Dorjee K."/>
            <person name="Dupes A."/>
            <person name="Elong R."/>
            <person name="Falk J."/>
            <person name="Farina A."/>
            <person name="Faro S."/>
            <person name="Ferguson D."/>
            <person name="Fisher S."/>
            <person name="Foley C.D."/>
            <person name="Franke A."/>
            <person name="Friedrich D."/>
            <person name="Gadbois L."/>
            <person name="Gearin G."/>
            <person name="Gearin C.R."/>
            <person name="Giannoukos G."/>
            <person name="Goode T."/>
            <person name="Graham J."/>
            <person name="Grandbois E."/>
            <person name="Grewal S."/>
            <person name="Gyaltsen K."/>
            <person name="Hafez N."/>
            <person name="Hagos B."/>
            <person name="Hall J."/>
            <person name="Henson C."/>
            <person name="Hollinger A."/>
            <person name="Honan T."/>
            <person name="Huard M.D."/>
            <person name="Hughes L."/>
            <person name="Hurhula B."/>
            <person name="Husby M.E."/>
            <person name="Kamat A."/>
            <person name="Kanga B."/>
            <person name="Kashin S."/>
            <person name="Khazanovich D."/>
            <person name="Kisner P."/>
            <person name="Lance K."/>
            <person name="Lara M."/>
            <person name="Lee W."/>
            <person name="Lennon N."/>
            <person name="Letendre F."/>
            <person name="LeVine R."/>
            <person name="Lipovsky A."/>
            <person name="Liu X."/>
            <person name="Liu J."/>
            <person name="Liu S."/>
            <person name="Lokyitsang T."/>
            <person name="Lokyitsang Y."/>
            <person name="Lubonja R."/>
            <person name="Lui A."/>
            <person name="MacDonald P."/>
            <person name="Magnisalis V."/>
            <person name="Maru K."/>
            <person name="Matthews C."/>
            <person name="McCusker W."/>
            <person name="McDonough S."/>
            <person name="Mehta T."/>
            <person name="Meldrim J."/>
            <person name="Meneus L."/>
            <person name="Mihai O."/>
            <person name="Mihalev A."/>
            <person name="Mihova T."/>
            <person name="Mittelman R."/>
            <person name="Mlenga V."/>
            <person name="Montmayeur A."/>
            <person name="Mulrain L."/>
            <person name="Navidi A."/>
            <person name="Naylor J."/>
            <person name="Negash T."/>
            <person name="Nguyen T."/>
            <person name="Nguyen N."/>
            <person name="Nicol R."/>
            <person name="Norbu C."/>
            <person name="Norbu N."/>
            <person name="Novod N."/>
            <person name="O'Neill B."/>
            <person name="Osman S."/>
            <person name="Markiewicz E."/>
            <person name="Oyono O.L."/>
            <person name="Patti C."/>
            <person name="Phunkhang P."/>
            <person name="Pierre F."/>
            <person name="Priest M."/>
            <person name="Raghuraman S."/>
            <person name="Rege F."/>
            <person name="Reyes R."/>
            <person name="Rise C."/>
            <person name="Rogov P."/>
            <person name="Ross K."/>
            <person name="Ryan E."/>
            <person name="Settipalli S."/>
            <person name="Shea T."/>
            <person name="Sherpa N."/>
            <person name="Shi L."/>
            <person name="Shih D."/>
            <person name="Sparrow T."/>
            <person name="Spaulding J."/>
            <person name="Stalker J."/>
            <person name="Stange-Thomann N."/>
            <person name="Stavropoulos S."/>
            <person name="Stone C."/>
            <person name="Strader C."/>
            <person name="Tesfaye S."/>
            <person name="Thomson T."/>
            <person name="Thoulutsang Y."/>
            <person name="Thoulutsang D."/>
            <person name="Topham K."/>
            <person name="Topping I."/>
            <person name="Tsamla T."/>
            <person name="Vassiliev H."/>
            <person name="Vo A."/>
            <person name="Wangchuk T."/>
            <person name="Wangdi T."/>
            <person name="Weiand M."/>
            <person name="Wilkinson J."/>
            <person name="Wilson A."/>
            <person name="Yadav S."/>
            <person name="Young G."/>
            <person name="Yu Q."/>
            <person name="Zembek L."/>
            <person name="Zhong D."/>
            <person name="Zimmer A."/>
            <person name="Zwirko Z."/>
            <person name="Jaffe D.B."/>
            <person name="Alvarez P."/>
            <person name="Brockman W."/>
            <person name="Butler J."/>
            <person name="Chin C."/>
            <person name="Gnerre S."/>
            <person name="Grabherr M."/>
            <person name="Kleber M."/>
            <person name="Mauceli E."/>
            <person name="MacCallum I."/>
        </authorList>
    </citation>
    <scope>NUCLEOTIDE SEQUENCE [LARGE SCALE GENOMIC DNA]</scope>
    <source>
        <strain evidence="10">Tucson 15287-2541.00</strain>
    </source>
</reference>
<dbReference type="AlphaFoldDB" id="B4J9B7"/>
<dbReference type="InParanoid" id="B4J9B7"/>
<dbReference type="OMA" id="CFGYMFG"/>
<evidence type="ECO:0000259" key="8">
    <source>
        <dbReference type="Pfam" id="PF02880"/>
    </source>
</evidence>
<proteinExistence type="inferred from homology"/>
<dbReference type="PANTHER" id="PTHR45745:SF1">
    <property type="entry name" value="PHOSPHOGLUCOMUTASE 2B-RELATED"/>
    <property type="match status" value="1"/>
</dbReference>
<dbReference type="CDD" id="cd05799">
    <property type="entry name" value="PGM2"/>
    <property type="match status" value="1"/>
</dbReference>
<organism evidence="10">
    <name type="scientific">Drosophila grimshawi</name>
    <name type="common">Hawaiian fruit fly</name>
    <name type="synonym">Idiomyia grimshawi</name>
    <dbReference type="NCBI Taxonomy" id="7222"/>
    <lineage>
        <taxon>Eukaryota</taxon>
        <taxon>Metazoa</taxon>
        <taxon>Ecdysozoa</taxon>
        <taxon>Arthropoda</taxon>
        <taxon>Hexapoda</taxon>
        <taxon>Insecta</taxon>
        <taxon>Pterygota</taxon>
        <taxon>Neoptera</taxon>
        <taxon>Endopterygota</taxon>
        <taxon>Diptera</taxon>
        <taxon>Brachycera</taxon>
        <taxon>Muscomorpha</taxon>
        <taxon>Ephydroidea</taxon>
        <taxon>Drosophilidae</taxon>
        <taxon>Drosophila</taxon>
        <taxon>Hawaiian Drosophila</taxon>
    </lineage>
</organism>
<dbReference type="EMBL" id="CH916367">
    <property type="protein sequence ID" value="EDW01398.1"/>
    <property type="molecule type" value="Genomic_DNA"/>
</dbReference>
<evidence type="ECO:0000259" key="6">
    <source>
        <dbReference type="Pfam" id="PF02878"/>
    </source>
</evidence>
<dbReference type="eggNOG" id="KOG1220">
    <property type="taxonomic scope" value="Eukaryota"/>
</dbReference>
<dbReference type="GO" id="GO:0006166">
    <property type="term" value="P:purine ribonucleoside salvage"/>
    <property type="evidence" value="ECO:0007669"/>
    <property type="project" value="TreeGrafter"/>
</dbReference>
<keyword evidence="2" id="KW-0597">Phosphoprotein</keyword>
<evidence type="ECO:0000256" key="2">
    <source>
        <dbReference type="ARBA" id="ARBA00022553"/>
    </source>
</evidence>
<evidence type="ECO:0000313" key="9">
    <source>
        <dbReference type="EMBL" id="EDW01398.1"/>
    </source>
</evidence>
<evidence type="ECO:0000256" key="5">
    <source>
        <dbReference type="ARBA" id="ARBA00023235"/>
    </source>
</evidence>
<keyword evidence="3" id="KW-0479">Metal-binding</keyword>
<dbReference type="HOGENOM" id="CLU_016950_0_1_1"/>
<dbReference type="STRING" id="7222.B4J9B7"/>
<keyword evidence="4" id="KW-0460">Magnesium</keyword>
<dbReference type="GO" id="GO:0046872">
    <property type="term" value="F:metal ion binding"/>
    <property type="evidence" value="ECO:0007669"/>
    <property type="project" value="UniProtKB-KW"/>
</dbReference>
<accession>B4J9B7</accession>
<dbReference type="GO" id="GO:0008973">
    <property type="term" value="F:phosphopentomutase activity"/>
    <property type="evidence" value="ECO:0007669"/>
    <property type="project" value="TreeGrafter"/>
</dbReference>
<dbReference type="Pfam" id="PF02878">
    <property type="entry name" value="PGM_PMM_I"/>
    <property type="match status" value="1"/>
</dbReference>
<feature type="domain" description="Alpha-D-phosphohexomutase alpha/beta/alpha" evidence="8">
    <location>
        <begin position="351"/>
        <end position="470"/>
    </location>
</feature>
<dbReference type="InterPro" id="IPR005844">
    <property type="entry name" value="A-D-PHexomutase_a/b/a-I"/>
</dbReference>
<name>B4J9B7_DROGR</name>
<dbReference type="InterPro" id="IPR005845">
    <property type="entry name" value="A-D-PHexomutase_a/b/a-II"/>
</dbReference>
<dbReference type="PhylomeDB" id="B4J9B7"/>
<dbReference type="Proteomes" id="UP000001070">
    <property type="component" value="Unassembled WGS sequence"/>
</dbReference>
<dbReference type="GO" id="GO:0005634">
    <property type="term" value="C:nucleus"/>
    <property type="evidence" value="ECO:0007669"/>
    <property type="project" value="TreeGrafter"/>
</dbReference>
<dbReference type="Pfam" id="PF02880">
    <property type="entry name" value="PGM_PMM_III"/>
    <property type="match status" value="1"/>
</dbReference>
<dbReference type="InterPro" id="IPR016055">
    <property type="entry name" value="A-D-PHexomutase_a/b/a-I/II/III"/>
</dbReference>
<dbReference type="InterPro" id="IPR036900">
    <property type="entry name" value="A-D-PHexomutase_C_sf"/>
</dbReference>
<evidence type="ECO:0000256" key="4">
    <source>
        <dbReference type="ARBA" id="ARBA00022842"/>
    </source>
</evidence>
<evidence type="ECO:0000256" key="3">
    <source>
        <dbReference type="ARBA" id="ARBA00022723"/>
    </source>
</evidence>
<dbReference type="Pfam" id="PF02879">
    <property type="entry name" value="PGM_PMM_II"/>
    <property type="match status" value="1"/>
</dbReference>
<evidence type="ECO:0000313" key="10">
    <source>
        <dbReference type="Proteomes" id="UP000001070"/>
    </source>
</evidence>